<dbReference type="Proteomes" id="UP000594263">
    <property type="component" value="Unplaced"/>
</dbReference>
<dbReference type="Gramene" id="Kaladp0620s0006.2.v1.1">
    <property type="protein sequence ID" value="Kaladp0620s0006.2.v1.1"/>
    <property type="gene ID" value="Kaladp0620s0006.v1.1"/>
</dbReference>
<accession>A0A7N0VEN6</accession>
<evidence type="ECO:0000313" key="1">
    <source>
        <dbReference type="EnsemblPlants" id="Kaladp0620s0006.2.v1.1"/>
    </source>
</evidence>
<reference evidence="1" key="1">
    <citation type="submission" date="2021-01" db="UniProtKB">
        <authorList>
            <consortium name="EnsemblPlants"/>
        </authorList>
    </citation>
    <scope>IDENTIFICATION</scope>
</reference>
<sequence>MRELVREGASPKSGQFAILNCFDMGSRSVACGVKEAQGLAANLAAKFAQKEGEKAAKLVTRQAKRIVGPIISSGWDFFEVVYYGGTMVKVFSGVIW</sequence>
<dbReference type="PANTHER" id="PTHR35702:SF1">
    <property type="entry name" value="EXPRESSED PROTEIN"/>
    <property type="match status" value="1"/>
</dbReference>
<proteinExistence type="predicted"/>
<name>A0A7N0VEN6_KALFE</name>
<evidence type="ECO:0000313" key="2">
    <source>
        <dbReference type="Proteomes" id="UP000594263"/>
    </source>
</evidence>
<keyword evidence="2" id="KW-1185">Reference proteome</keyword>
<protein>
    <submittedName>
        <fullName evidence="1">Uncharacterized protein</fullName>
    </submittedName>
</protein>
<dbReference type="AlphaFoldDB" id="A0A7N0VEN6"/>
<dbReference type="PANTHER" id="PTHR35702">
    <property type="entry name" value="EXPRESSED PROTEIN"/>
    <property type="match status" value="1"/>
</dbReference>
<organism evidence="1 2">
    <name type="scientific">Kalanchoe fedtschenkoi</name>
    <name type="common">Lavender scallops</name>
    <name type="synonym">South American air plant</name>
    <dbReference type="NCBI Taxonomy" id="63787"/>
    <lineage>
        <taxon>Eukaryota</taxon>
        <taxon>Viridiplantae</taxon>
        <taxon>Streptophyta</taxon>
        <taxon>Embryophyta</taxon>
        <taxon>Tracheophyta</taxon>
        <taxon>Spermatophyta</taxon>
        <taxon>Magnoliopsida</taxon>
        <taxon>eudicotyledons</taxon>
        <taxon>Gunneridae</taxon>
        <taxon>Pentapetalae</taxon>
        <taxon>Saxifragales</taxon>
        <taxon>Crassulaceae</taxon>
        <taxon>Kalanchoe</taxon>
    </lineage>
</organism>
<dbReference type="EnsemblPlants" id="Kaladp0620s0006.2.v1.1">
    <property type="protein sequence ID" value="Kaladp0620s0006.2.v1.1"/>
    <property type="gene ID" value="Kaladp0620s0006.v1.1"/>
</dbReference>